<dbReference type="InterPro" id="IPR036188">
    <property type="entry name" value="FAD/NAD-bd_sf"/>
</dbReference>
<organism evidence="3 4">
    <name type="scientific">Streptomyces stelliscabiei</name>
    <dbReference type="NCBI Taxonomy" id="146820"/>
    <lineage>
        <taxon>Bacteria</taxon>
        <taxon>Bacillati</taxon>
        <taxon>Actinomycetota</taxon>
        <taxon>Actinomycetes</taxon>
        <taxon>Kitasatosporales</taxon>
        <taxon>Streptomycetaceae</taxon>
        <taxon>Streptomyces</taxon>
    </lineage>
</organism>
<evidence type="ECO:0000259" key="2">
    <source>
        <dbReference type="Pfam" id="PF01494"/>
    </source>
</evidence>
<proteinExistence type="predicted"/>
<keyword evidence="4" id="KW-1185">Reference proteome</keyword>
<dbReference type="EMBL" id="JADBGF010000001">
    <property type="protein sequence ID" value="MBE1602473.1"/>
    <property type="molecule type" value="Genomic_DNA"/>
</dbReference>
<dbReference type="Gene3D" id="3.50.50.60">
    <property type="entry name" value="FAD/NAD(P)-binding domain"/>
    <property type="match status" value="1"/>
</dbReference>
<feature type="region of interest" description="Disordered" evidence="1">
    <location>
        <begin position="43"/>
        <end position="73"/>
    </location>
</feature>
<dbReference type="AlphaFoldDB" id="A0A8I0PAF0"/>
<comment type="caution">
    <text evidence="3">The sequence shown here is derived from an EMBL/GenBank/DDBJ whole genome shotgun (WGS) entry which is preliminary data.</text>
</comment>
<sequence length="73" mass="7363">MDTTALPARTEVAVVGGGPTGLALAVTLASAGIDFVVLDRLTEGAPTPSSDSSPRRDGTRGARSEQNRAPGSR</sequence>
<dbReference type="Pfam" id="PF01494">
    <property type="entry name" value="FAD_binding_3"/>
    <property type="match status" value="1"/>
</dbReference>
<gene>
    <name evidence="3" type="ORF">H4687_008602</name>
</gene>
<feature type="compositionally biased region" description="Basic and acidic residues" evidence="1">
    <location>
        <begin position="53"/>
        <end position="66"/>
    </location>
</feature>
<evidence type="ECO:0000256" key="1">
    <source>
        <dbReference type="SAM" id="MobiDB-lite"/>
    </source>
</evidence>
<reference evidence="3 4" key="1">
    <citation type="submission" date="2020-10" db="EMBL/GenBank/DDBJ databases">
        <title>Sequencing the genomes of 1000 actinobacteria strains.</title>
        <authorList>
            <person name="Klenk H.-P."/>
        </authorList>
    </citation>
    <scope>NUCLEOTIDE SEQUENCE [LARGE SCALE GENOMIC DNA]</scope>
    <source>
        <strain evidence="3 4">DSM 41803</strain>
    </source>
</reference>
<dbReference type="Proteomes" id="UP000629287">
    <property type="component" value="Unassembled WGS sequence"/>
</dbReference>
<dbReference type="GO" id="GO:0071949">
    <property type="term" value="F:FAD binding"/>
    <property type="evidence" value="ECO:0007669"/>
    <property type="project" value="InterPro"/>
</dbReference>
<name>A0A8I0PAF0_9ACTN</name>
<dbReference type="GeneID" id="86833907"/>
<protein>
    <submittedName>
        <fullName evidence="3">2-polyprenyl-6-methoxyphenol hydroxylase-like FAD-dependent oxidoreductase</fullName>
    </submittedName>
</protein>
<evidence type="ECO:0000313" key="3">
    <source>
        <dbReference type="EMBL" id="MBE1602473.1"/>
    </source>
</evidence>
<evidence type="ECO:0000313" key="4">
    <source>
        <dbReference type="Proteomes" id="UP000629287"/>
    </source>
</evidence>
<accession>A0A8I0PAF0</accession>
<dbReference type="InterPro" id="IPR002938">
    <property type="entry name" value="FAD-bd"/>
</dbReference>
<dbReference type="SUPFAM" id="SSF51905">
    <property type="entry name" value="FAD/NAD(P)-binding domain"/>
    <property type="match status" value="1"/>
</dbReference>
<dbReference type="RefSeq" id="WP_046913606.1">
    <property type="nucleotide sequence ID" value="NZ_JADBGF010000001.1"/>
</dbReference>
<feature type="domain" description="FAD-binding" evidence="2">
    <location>
        <begin position="9"/>
        <end position="50"/>
    </location>
</feature>